<dbReference type="PANTHER" id="PTHR40633:SF1">
    <property type="entry name" value="GPI ANCHORED SERINE-THREONINE RICH PROTEIN (AFU_ORTHOLOGUE AFUA_1G03630)"/>
    <property type="match status" value="1"/>
</dbReference>
<dbReference type="Pfam" id="PF10342">
    <property type="entry name" value="Kre9_KNH"/>
    <property type="match status" value="1"/>
</dbReference>
<dbReference type="InterPro" id="IPR018466">
    <property type="entry name" value="Kre9/Knh1-like_N"/>
</dbReference>
<proteinExistence type="predicted"/>
<sequence>MAFLRRPSNAGFSLGNCALTRNKARPLLLSSPLIGSTLQDGITDENGPKQATPATMRFFTASLSTALAALASAYTQPDYSKPPTGNPIYTPGLNQQVPVGSPFEITWQPTTPGTVSLVLLRGPSTNVVPLYAIAENIPNTGKFSWTPSTQLQNDVTHYGLLLVDDATGQYQYSTQFGIKNPGSGAAPSATTVDVEETTTICPETESPTAAPTPSETTVEIEETTTFCPESATATPSPQPVVTTPSSSAVSTPAVTATLTPATPTPSATTVEIEETTTFCPESETATASRGVYPVGTGNASVPIVSPTKTPYVPTTLRPVVTGTGSAVPPKFTGAADRNMVSFGGVAAVAGVAALLAF</sequence>
<feature type="region of interest" description="Disordered" evidence="2">
    <location>
        <begin position="229"/>
        <end position="253"/>
    </location>
</feature>
<dbReference type="OrthoDB" id="4094614at2759"/>
<evidence type="ECO:0000256" key="1">
    <source>
        <dbReference type="ARBA" id="ARBA00022729"/>
    </source>
</evidence>
<dbReference type="InterPro" id="IPR052982">
    <property type="entry name" value="SRP1/TIP1-like"/>
</dbReference>
<organism evidence="4 5">
    <name type="scientific">Rasamsonia emersonii (strain ATCC 16479 / CBS 393.64 / IMI 116815)</name>
    <dbReference type="NCBI Taxonomy" id="1408163"/>
    <lineage>
        <taxon>Eukaryota</taxon>
        <taxon>Fungi</taxon>
        <taxon>Dikarya</taxon>
        <taxon>Ascomycota</taxon>
        <taxon>Pezizomycotina</taxon>
        <taxon>Eurotiomycetes</taxon>
        <taxon>Eurotiomycetidae</taxon>
        <taxon>Eurotiales</taxon>
        <taxon>Trichocomaceae</taxon>
        <taxon>Rasamsonia</taxon>
    </lineage>
</organism>
<dbReference type="EMBL" id="LASV01000225">
    <property type="protein sequence ID" value="KKA20838.1"/>
    <property type="molecule type" value="Genomic_DNA"/>
</dbReference>
<dbReference type="Proteomes" id="UP000053958">
    <property type="component" value="Unassembled WGS sequence"/>
</dbReference>
<evidence type="ECO:0000256" key="2">
    <source>
        <dbReference type="SAM" id="MobiDB-lite"/>
    </source>
</evidence>
<keyword evidence="1" id="KW-0732">Signal</keyword>
<evidence type="ECO:0000259" key="3">
    <source>
        <dbReference type="Pfam" id="PF10342"/>
    </source>
</evidence>
<feature type="domain" description="Yeast cell wall synthesis Kre9/Knh1-like N-terminal" evidence="3">
    <location>
        <begin position="90"/>
        <end position="178"/>
    </location>
</feature>
<feature type="compositionally biased region" description="Low complexity" evidence="2">
    <location>
        <begin position="231"/>
        <end position="253"/>
    </location>
</feature>
<accession>A0A0F4YT88</accession>
<dbReference type="RefSeq" id="XP_013327450.1">
    <property type="nucleotide sequence ID" value="XM_013471996.1"/>
</dbReference>
<keyword evidence="5" id="KW-1185">Reference proteome</keyword>
<comment type="caution">
    <text evidence="4">The sequence shown here is derived from an EMBL/GenBank/DDBJ whole genome shotgun (WGS) entry which is preliminary data.</text>
</comment>
<dbReference type="AlphaFoldDB" id="A0A0F4YT88"/>
<gene>
    <name evidence="4" type="ORF">T310_5121</name>
</gene>
<name>A0A0F4YT88_RASE3</name>
<evidence type="ECO:0000313" key="4">
    <source>
        <dbReference type="EMBL" id="KKA20838.1"/>
    </source>
</evidence>
<dbReference type="GeneID" id="25317466"/>
<protein>
    <submittedName>
        <fullName evidence="4">GPI anchored serine-threonine rich protein</fullName>
    </submittedName>
</protein>
<evidence type="ECO:0000313" key="5">
    <source>
        <dbReference type="Proteomes" id="UP000053958"/>
    </source>
</evidence>
<dbReference type="PANTHER" id="PTHR40633">
    <property type="entry name" value="MATRIX PROTEIN, PUTATIVE (AFU_ORTHOLOGUE AFUA_8G05410)-RELATED"/>
    <property type="match status" value="1"/>
</dbReference>
<reference evidence="4 5" key="1">
    <citation type="submission" date="2015-04" db="EMBL/GenBank/DDBJ databases">
        <authorList>
            <person name="Heijne W.H."/>
            <person name="Fedorova N.D."/>
            <person name="Nierman W.C."/>
            <person name="Vollebregt A.W."/>
            <person name="Zhao Z."/>
            <person name="Wu L."/>
            <person name="Kumar M."/>
            <person name="Stam H."/>
            <person name="van den Berg M.A."/>
            <person name="Pel H.J."/>
        </authorList>
    </citation>
    <scope>NUCLEOTIDE SEQUENCE [LARGE SCALE GENOMIC DNA]</scope>
    <source>
        <strain evidence="4 5">CBS 393.64</strain>
    </source>
</reference>